<reference evidence="6 7" key="1">
    <citation type="journal article" date="2012" name="Science">
        <title>The Paleozoic origin of enzymatic lignin decomposition reconstructed from 31 fungal genomes.</title>
        <authorList>
            <person name="Floudas D."/>
            <person name="Binder M."/>
            <person name="Riley R."/>
            <person name="Barry K."/>
            <person name="Blanchette R.A."/>
            <person name="Henrissat B."/>
            <person name="Martinez A.T."/>
            <person name="Otillar R."/>
            <person name="Spatafora J.W."/>
            <person name="Yadav J.S."/>
            <person name="Aerts A."/>
            <person name="Benoit I."/>
            <person name="Boyd A."/>
            <person name="Carlson A."/>
            <person name="Copeland A."/>
            <person name="Coutinho P.M."/>
            <person name="de Vries R.P."/>
            <person name="Ferreira P."/>
            <person name="Findley K."/>
            <person name="Foster B."/>
            <person name="Gaskell J."/>
            <person name="Glotzer D."/>
            <person name="Gorecki P."/>
            <person name="Heitman J."/>
            <person name="Hesse C."/>
            <person name="Hori C."/>
            <person name="Igarashi K."/>
            <person name="Jurgens J.A."/>
            <person name="Kallen N."/>
            <person name="Kersten P."/>
            <person name="Kohler A."/>
            <person name="Kuees U."/>
            <person name="Kumar T.K.A."/>
            <person name="Kuo A."/>
            <person name="LaButti K."/>
            <person name="Larrondo L.F."/>
            <person name="Lindquist E."/>
            <person name="Ling A."/>
            <person name="Lombard V."/>
            <person name="Lucas S."/>
            <person name="Lundell T."/>
            <person name="Martin R."/>
            <person name="McLaughlin D.J."/>
            <person name="Morgenstern I."/>
            <person name="Morin E."/>
            <person name="Murat C."/>
            <person name="Nagy L.G."/>
            <person name="Nolan M."/>
            <person name="Ohm R.A."/>
            <person name="Patyshakuliyeva A."/>
            <person name="Rokas A."/>
            <person name="Ruiz-Duenas F.J."/>
            <person name="Sabat G."/>
            <person name="Salamov A."/>
            <person name="Samejima M."/>
            <person name="Schmutz J."/>
            <person name="Slot J.C."/>
            <person name="St John F."/>
            <person name="Stenlid J."/>
            <person name="Sun H."/>
            <person name="Sun S."/>
            <person name="Syed K."/>
            <person name="Tsang A."/>
            <person name="Wiebenga A."/>
            <person name="Young D."/>
            <person name="Pisabarro A."/>
            <person name="Eastwood D.C."/>
            <person name="Martin F."/>
            <person name="Cullen D."/>
            <person name="Grigoriev I.V."/>
            <person name="Hibbett D.S."/>
        </authorList>
    </citation>
    <scope>NUCLEOTIDE SEQUENCE [LARGE SCALE GENOMIC DNA]</scope>
    <source>
        <strain evidence="6 7">ATCC 11539</strain>
    </source>
</reference>
<protein>
    <recommendedName>
        <fullName evidence="5">MYND-type domain-containing protein</fullName>
    </recommendedName>
</protein>
<dbReference type="eggNOG" id="ENOG502S6XP">
    <property type="taxonomic scope" value="Eukaryota"/>
</dbReference>
<dbReference type="PROSITE" id="PS50865">
    <property type="entry name" value="ZF_MYND_2"/>
    <property type="match status" value="1"/>
</dbReference>
<dbReference type="GeneID" id="19299488"/>
<proteinExistence type="predicted"/>
<feature type="domain" description="MYND-type" evidence="5">
    <location>
        <begin position="147"/>
        <end position="190"/>
    </location>
</feature>
<dbReference type="KEGG" id="gtr:GLOTRDRAFT_112038"/>
<dbReference type="EMBL" id="KB469307">
    <property type="protein sequence ID" value="EPQ52644.1"/>
    <property type="molecule type" value="Genomic_DNA"/>
</dbReference>
<dbReference type="HOGENOM" id="CLU_076139_1_1_1"/>
<evidence type="ECO:0000313" key="6">
    <source>
        <dbReference type="EMBL" id="EPQ52644.1"/>
    </source>
</evidence>
<dbReference type="OrthoDB" id="265717at2759"/>
<dbReference type="Proteomes" id="UP000030669">
    <property type="component" value="Unassembled WGS sequence"/>
</dbReference>
<keyword evidence="1" id="KW-0479">Metal-binding</keyword>
<dbReference type="Gene3D" id="6.10.140.2220">
    <property type="match status" value="1"/>
</dbReference>
<dbReference type="RefSeq" id="XP_007868928.1">
    <property type="nucleotide sequence ID" value="XM_007870737.1"/>
</dbReference>
<dbReference type="InterPro" id="IPR002893">
    <property type="entry name" value="Znf_MYND"/>
</dbReference>
<gene>
    <name evidence="6" type="ORF">GLOTRDRAFT_112038</name>
</gene>
<dbReference type="SUPFAM" id="SSF144232">
    <property type="entry name" value="HIT/MYND zinc finger-like"/>
    <property type="match status" value="1"/>
</dbReference>
<evidence type="ECO:0000259" key="5">
    <source>
        <dbReference type="PROSITE" id="PS50865"/>
    </source>
</evidence>
<dbReference type="Pfam" id="PF01753">
    <property type="entry name" value="zf-MYND"/>
    <property type="match status" value="1"/>
</dbReference>
<sequence length="214" mass="24656">MQSLAPRENNLGPQSNLRNHLRFRPYFSLPFPGYWREDEMRQHWCFIGEIVQDVSLVRLSVNVRDVEGNELLVAFHTNDRGESFRARCMRGSTFVLLYAKQYNFVFGEHGFRIEEEHLPFLKVFDIPLESLLRINDKLHAGAYADQCGLCGKQGVSARCSGCSTVLYCGKRCQVSAWKAAVPPGGHKEECKILRALVWFTQRDWSTFNGKFRFA</sequence>
<dbReference type="AlphaFoldDB" id="S7RJ44"/>
<keyword evidence="3" id="KW-0862">Zinc</keyword>
<evidence type="ECO:0000256" key="4">
    <source>
        <dbReference type="PROSITE-ProRule" id="PRU00134"/>
    </source>
</evidence>
<evidence type="ECO:0000256" key="3">
    <source>
        <dbReference type="ARBA" id="ARBA00022833"/>
    </source>
</evidence>
<keyword evidence="7" id="KW-1185">Reference proteome</keyword>
<organism evidence="6 7">
    <name type="scientific">Gloeophyllum trabeum (strain ATCC 11539 / FP-39264 / Madison 617)</name>
    <name type="common">Brown rot fungus</name>
    <dbReference type="NCBI Taxonomy" id="670483"/>
    <lineage>
        <taxon>Eukaryota</taxon>
        <taxon>Fungi</taxon>
        <taxon>Dikarya</taxon>
        <taxon>Basidiomycota</taxon>
        <taxon>Agaricomycotina</taxon>
        <taxon>Agaricomycetes</taxon>
        <taxon>Gloeophyllales</taxon>
        <taxon>Gloeophyllaceae</taxon>
        <taxon>Gloeophyllum</taxon>
    </lineage>
</organism>
<evidence type="ECO:0000313" key="7">
    <source>
        <dbReference type="Proteomes" id="UP000030669"/>
    </source>
</evidence>
<keyword evidence="2 4" id="KW-0863">Zinc-finger</keyword>
<accession>S7RJ44</accession>
<evidence type="ECO:0000256" key="1">
    <source>
        <dbReference type="ARBA" id="ARBA00022723"/>
    </source>
</evidence>
<evidence type="ECO:0000256" key="2">
    <source>
        <dbReference type="ARBA" id="ARBA00022771"/>
    </source>
</evidence>
<name>S7RJ44_GLOTA</name>
<dbReference type="OMA" id="ITEIVPW"/>
<dbReference type="GO" id="GO:0008270">
    <property type="term" value="F:zinc ion binding"/>
    <property type="evidence" value="ECO:0007669"/>
    <property type="project" value="UniProtKB-KW"/>
</dbReference>